<name>A0A117INQ5_MYCTH</name>
<keyword evidence="4 8" id="KW-0812">Transmembrane</keyword>
<evidence type="ECO:0000313" key="10">
    <source>
        <dbReference type="EMBL" id="GAT17093.1"/>
    </source>
</evidence>
<dbReference type="GO" id="GO:0005886">
    <property type="term" value="C:plasma membrane"/>
    <property type="evidence" value="ECO:0007669"/>
    <property type="project" value="UniProtKB-SubCell"/>
</dbReference>
<sequence length="328" mass="36273">MTARIALAALFVVAAAMAYPWQTTFDRWVLGVAVAVVVLSFIGWRGMFLTTMVRRRLAMWRRRRRTEPAQDDPTTATVVLRVDSAGNRDELPLDVIAGYRDRYGIRAHGVRVTSRDRDGGRTTWVSIIIRAVDNLDALRARSPRIPLQETSEVAARRLADHLREMGWHATIVDATDAPALDGKETWRGLRDESGHLAAYRITVDDRLPETLADLWDGSAAEVWTAIEFSGTTAHPMITAGCALRSEKKPEAAGPLPALTPQRGLHRPALEALAPTSGRRLPGEPVPLPDGLLDSLFWPVRGVRSTARQRRTARQVETESVDTAPVSRT</sequence>
<comment type="subcellular location">
    <subcellularLocation>
        <location evidence="1">Cell membrane</location>
    </subcellularLocation>
</comment>
<evidence type="ECO:0000256" key="8">
    <source>
        <dbReference type="SAM" id="Phobius"/>
    </source>
</evidence>
<evidence type="ECO:0000256" key="5">
    <source>
        <dbReference type="ARBA" id="ARBA00022989"/>
    </source>
</evidence>
<evidence type="ECO:0000256" key="7">
    <source>
        <dbReference type="SAM" id="MobiDB-lite"/>
    </source>
</evidence>
<feature type="region of interest" description="Disordered" evidence="7">
    <location>
        <begin position="306"/>
        <end position="328"/>
    </location>
</feature>
<evidence type="ECO:0000256" key="4">
    <source>
        <dbReference type="ARBA" id="ARBA00022692"/>
    </source>
</evidence>
<comment type="caution">
    <text evidence="10">The sequence shown here is derived from an EMBL/GenBank/DDBJ whole genome shotgun (WGS) entry which is preliminary data.</text>
</comment>
<proteinExistence type="inferred from homology"/>
<keyword evidence="3" id="KW-1003">Cell membrane</keyword>
<protein>
    <recommendedName>
        <fullName evidence="9">Type VII secretion system protein EccE domain-containing protein</fullName>
    </recommendedName>
</protein>
<dbReference type="RefSeq" id="WP_003923957.1">
    <property type="nucleotide sequence ID" value="NZ_BCTB01000050.1"/>
</dbReference>
<comment type="similarity">
    <text evidence="2">Belongs to the EccE family.</text>
</comment>
<feature type="transmembrane region" description="Helical" evidence="8">
    <location>
        <begin position="28"/>
        <end position="53"/>
    </location>
</feature>
<organism evidence="10 11">
    <name type="scientific">Mycolicibacterium thermoresistibile</name>
    <name type="common">Mycobacterium thermoresistibile</name>
    <dbReference type="NCBI Taxonomy" id="1797"/>
    <lineage>
        <taxon>Bacteria</taxon>
        <taxon>Bacillati</taxon>
        <taxon>Actinomycetota</taxon>
        <taxon>Actinomycetes</taxon>
        <taxon>Mycobacteriales</taxon>
        <taxon>Mycobacteriaceae</taxon>
        <taxon>Mycolicibacterium</taxon>
    </lineage>
</organism>
<reference evidence="10 11" key="1">
    <citation type="journal article" date="2016" name="Genome Announc.">
        <title>Draft Genome Sequences of Five Rapidly Growing Mycobacterium Species, M. thermoresistibile, M. fortuitum subsp. acetamidolyticum, M. canariasense, M. brisbanense, and M. novocastrense.</title>
        <authorList>
            <person name="Katahira K."/>
            <person name="Ogura Y."/>
            <person name="Gotoh Y."/>
            <person name="Hayashi T."/>
        </authorList>
    </citation>
    <scope>NUCLEOTIDE SEQUENCE [LARGE SCALE GENOMIC DNA]</scope>
    <source>
        <strain evidence="10 11">JCM6362</strain>
    </source>
</reference>
<dbReference type="Pfam" id="PF11203">
    <property type="entry name" value="EccE"/>
    <property type="match status" value="1"/>
</dbReference>
<dbReference type="OrthoDB" id="4760969at2"/>
<keyword evidence="6 8" id="KW-0472">Membrane</keyword>
<evidence type="ECO:0000256" key="6">
    <source>
        <dbReference type="ARBA" id="ARBA00023136"/>
    </source>
</evidence>
<dbReference type="EMBL" id="BCTB01000050">
    <property type="protein sequence ID" value="GAT17093.1"/>
    <property type="molecule type" value="Genomic_DNA"/>
</dbReference>
<evidence type="ECO:0000256" key="2">
    <source>
        <dbReference type="ARBA" id="ARBA00007759"/>
    </source>
</evidence>
<accession>A0A117INQ5</accession>
<dbReference type="OMA" id="MAYPWHS"/>
<dbReference type="AlphaFoldDB" id="A0A117INQ5"/>
<keyword evidence="5 8" id="KW-1133">Transmembrane helix</keyword>
<dbReference type="STRING" id="1797.RMCT_4062"/>
<dbReference type="NCBIfam" id="TIGR03923">
    <property type="entry name" value="T7SS_EccE"/>
    <property type="match status" value="1"/>
</dbReference>
<evidence type="ECO:0000256" key="3">
    <source>
        <dbReference type="ARBA" id="ARBA00022475"/>
    </source>
</evidence>
<feature type="domain" description="Type VII secretion system protein EccE" evidence="9">
    <location>
        <begin position="121"/>
        <end position="200"/>
    </location>
</feature>
<gene>
    <name evidence="10" type="ORF">RMCT_4062</name>
</gene>
<dbReference type="InterPro" id="IPR050051">
    <property type="entry name" value="EccE_dom"/>
</dbReference>
<evidence type="ECO:0000256" key="1">
    <source>
        <dbReference type="ARBA" id="ARBA00004236"/>
    </source>
</evidence>
<dbReference type="InterPro" id="IPR021368">
    <property type="entry name" value="T7SS_EccE"/>
</dbReference>
<reference evidence="11" key="2">
    <citation type="submission" date="2016-02" db="EMBL/GenBank/DDBJ databases">
        <title>Draft genome sequence of five rapidly growing Mycobacterium species.</title>
        <authorList>
            <person name="Katahira K."/>
            <person name="Gotou Y."/>
            <person name="Iida K."/>
            <person name="Ogura Y."/>
            <person name="Hayashi T."/>
        </authorList>
    </citation>
    <scope>NUCLEOTIDE SEQUENCE [LARGE SCALE GENOMIC DNA]</scope>
    <source>
        <strain evidence="11">JCM6362</strain>
    </source>
</reference>
<evidence type="ECO:0000259" key="9">
    <source>
        <dbReference type="Pfam" id="PF11203"/>
    </source>
</evidence>
<dbReference type="Proteomes" id="UP000069654">
    <property type="component" value="Unassembled WGS sequence"/>
</dbReference>
<evidence type="ECO:0000313" key="11">
    <source>
        <dbReference type="Proteomes" id="UP000069654"/>
    </source>
</evidence>